<evidence type="ECO:0000313" key="3">
    <source>
        <dbReference type="Proteomes" id="UP000595618"/>
    </source>
</evidence>
<dbReference type="InterPro" id="IPR045584">
    <property type="entry name" value="Pilin-like"/>
</dbReference>
<organism evidence="2 3">
    <name type="scientific">Candidatus Sungiibacteriota bacterium</name>
    <dbReference type="NCBI Taxonomy" id="2750080"/>
    <lineage>
        <taxon>Bacteria</taxon>
        <taxon>Candidatus Sungiibacteriota</taxon>
    </lineage>
</organism>
<reference evidence="2 3" key="1">
    <citation type="submission" date="2020-07" db="EMBL/GenBank/DDBJ databases">
        <title>Huge and variable diversity of episymbiotic CPR bacteria and DPANN archaea in groundwater ecosystems.</title>
        <authorList>
            <person name="He C.Y."/>
            <person name="Keren R."/>
            <person name="Whittaker M."/>
            <person name="Farag I.F."/>
            <person name="Doudna J."/>
            <person name="Cate J.H.D."/>
            <person name="Banfield J.F."/>
        </authorList>
    </citation>
    <scope>NUCLEOTIDE SEQUENCE [LARGE SCALE GENOMIC DNA]</scope>
    <source>
        <strain evidence="2">NC_groundwater_541_Ag_S-0.1um_46_50</strain>
    </source>
</reference>
<dbReference type="Proteomes" id="UP000595618">
    <property type="component" value="Chromosome"/>
</dbReference>
<keyword evidence="1" id="KW-0472">Membrane</keyword>
<dbReference type="AlphaFoldDB" id="A0A7T5RK38"/>
<keyword evidence="1" id="KW-0812">Transmembrane</keyword>
<accession>A0A7T5RK38</accession>
<evidence type="ECO:0000256" key="1">
    <source>
        <dbReference type="SAM" id="Phobius"/>
    </source>
</evidence>
<proteinExistence type="predicted"/>
<sequence length="225" mass="24593">MTLDLKSMIRINRQNKSPHLPSGVLDPAGRISTAPIHPRSKGSLTSQAAGILGRWGDKGLTLIEIIIYVALLGLLLVFVVNSFINTVNAYYRARAEREVLSNGRLLLETITKSLAQSGEIYSPTSRFNIDSGQLSLITVVGVQAGHAAAYVDYYVDNGRLWLRQEGQSAIPISAASVKINKFRLERLSQGLGREAVRMTVEVSYARPKFTSSISLTSTTALRGNY</sequence>
<gene>
    <name evidence="2" type="ORF">HYW89_01480</name>
</gene>
<dbReference type="EMBL" id="CP066690">
    <property type="protein sequence ID" value="QQG45579.1"/>
    <property type="molecule type" value="Genomic_DNA"/>
</dbReference>
<evidence type="ECO:0000313" key="2">
    <source>
        <dbReference type="EMBL" id="QQG45579.1"/>
    </source>
</evidence>
<evidence type="ECO:0008006" key="4">
    <source>
        <dbReference type="Google" id="ProtNLM"/>
    </source>
</evidence>
<protein>
    <recommendedName>
        <fullName evidence="4">Prepilin-type N-terminal cleavage/methylation domain-containing protein</fullName>
    </recommendedName>
</protein>
<dbReference type="SUPFAM" id="SSF54523">
    <property type="entry name" value="Pili subunits"/>
    <property type="match status" value="1"/>
</dbReference>
<name>A0A7T5RK38_9BACT</name>
<keyword evidence="1" id="KW-1133">Transmembrane helix</keyword>
<feature type="transmembrane region" description="Helical" evidence="1">
    <location>
        <begin position="65"/>
        <end position="84"/>
    </location>
</feature>